<keyword evidence="2 7" id="KW-0227">DNA damage</keyword>
<dbReference type="SUPFAM" id="SSF52141">
    <property type="entry name" value="Uracil-DNA glycosylase-like"/>
    <property type="match status" value="1"/>
</dbReference>
<dbReference type="GO" id="GO:0097510">
    <property type="term" value="P:base-excision repair, AP site formation via deaminated base removal"/>
    <property type="evidence" value="ECO:0007669"/>
    <property type="project" value="TreeGrafter"/>
</dbReference>
<dbReference type="PANTHER" id="PTHR11264:SF0">
    <property type="entry name" value="URACIL-DNA GLYCOSYLASE"/>
    <property type="match status" value="1"/>
</dbReference>
<evidence type="ECO:0000256" key="3">
    <source>
        <dbReference type="ARBA" id="ARBA00022801"/>
    </source>
</evidence>
<evidence type="ECO:0000256" key="7">
    <source>
        <dbReference type="HAMAP-Rule" id="MF_03166"/>
    </source>
</evidence>
<gene>
    <name evidence="7" type="primary">UNG1</name>
    <name evidence="12" type="ORF">BC938DRAFT_473728</name>
</gene>
<organism evidence="12 13">
    <name type="scientific">Jimgerdemannia flammicorona</name>
    <dbReference type="NCBI Taxonomy" id="994334"/>
    <lineage>
        <taxon>Eukaryota</taxon>
        <taxon>Fungi</taxon>
        <taxon>Fungi incertae sedis</taxon>
        <taxon>Mucoromycota</taxon>
        <taxon>Mucoromycotina</taxon>
        <taxon>Endogonomycetes</taxon>
        <taxon>Endogonales</taxon>
        <taxon>Endogonaceae</taxon>
        <taxon>Jimgerdemannia</taxon>
    </lineage>
</organism>
<dbReference type="EC" id="3.2.2.27" evidence="7 9"/>
<dbReference type="InterPro" id="IPR036895">
    <property type="entry name" value="Uracil-DNA_glycosylase-like_sf"/>
</dbReference>
<dbReference type="NCBIfam" id="NF003591">
    <property type="entry name" value="PRK05254.1-4"/>
    <property type="match status" value="1"/>
</dbReference>
<dbReference type="HAMAP" id="MF_00148">
    <property type="entry name" value="UDG"/>
    <property type="match status" value="1"/>
</dbReference>
<dbReference type="NCBIfam" id="TIGR00628">
    <property type="entry name" value="ung"/>
    <property type="match status" value="1"/>
</dbReference>
<protein>
    <recommendedName>
        <fullName evidence="7 9">Uracil-DNA glycosylase</fullName>
        <shortName evidence="7">UDG</shortName>
        <ecNumber evidence="7 9">3.2.2.27</ecNumber>
    </recommendedName>
</protein>
<dbReference type="NCBIfam" id="NF003592">
    <property type="entry name" value="PRK05254.1-5"/>
    <property type="match status" value="1"/>
</dbReference>
<dbReference type="NCBIfam" id="NF003589">
    <property type="entry name" value="PRK05254.1-2"/>
    <property type="match status" value="1"/>
</dbReference>
<sequence>MTTVPNPNPTLPAAIADAPVPTTHINKKRQLDASPVDEPAAGPPPAKRKKLEATPAKATPTIKRQQSLLGWAKPTKDATSDVPEPESSTSLVLKRDATLEIVFRGLDDETKALLKLESDTMEIGWLKVLGPELRKGYFIELKKFLQKERDGGKQVFPPENQIYSWSVFTPLSNVKVVILGQDPYHDRGQAHGLCFSVPKGVRSPPSLVNIYKAMKNDIPMFTEPGHGYLEAWAKEGVLMLNTSLTVRAHEAASHAGKGWEKFTDAIINYLNEKKSGLVFMLWGSHAQKKGAKINKKNHLILKAVHPSPLSAHKGFMDCKHWSQANAYLEEKGKTPVNWKSLI</sequence>
<feature type="domain" description="Uracil-DNA glycosylase-like" evidence="11">
    <location>
        <begin position="167"/>
        <end position="328"/>
    </location>
</feature>
<evidence type="ECO:0000256" key="1">
    <source>
        <dbReference type="ARBA" id="ARBA00008184"/>
    </source>
</evidence>
<feature type="compositionally biased region" description="Pro residues" evidence="10">
    <location>
        <begin position="1"/>
        <end position="10"/>
    </location>
</feature>
<dbReference type="SMART" id="SM00986">
    <property type="entry name" value="UDG"/>
    <property type="match status" value="1"/>
</dbReference>
<keyword evidence="3 7" id="KW-0378">Hydrolase</keyword>
<dbReference type="GO" id="GO:0004844">
    <property type="term" value="F:uracil DNA N-glycosylase activity"/>
    <property type="evidence" value="ECO:0007669"/>
    <property type="project" value="UniProtKB-UniRule"/>
</dbReference>
<evidence type="ECO:0000256" key="9">
    <source>
        <dbReference type="RuleBase" id="RU003780"/>
    </source>
</evidence>
<dbReference type="Gene3D" id="3.40.470.10">
    <property type="entry name" value="Uracil-DNA glycosylase-like domain"/>
    <property type="match status" value="1"/>
</dbReference>
<dbReference type="CDD" id="cd10027">
    <property type="entry name" value="UDG-F1-like"/>
    <property type="match status" value="1"/>
</dbReference>
<keyword evidence="13" id="KW-1185">Reference proteome</keyword>
<proteinExistence type="inferred from homology"/>
<keyword evidence="4 7" id="KW-0496">Mitochondrion</keyword>
<comment type="catalytic activity">
    <reaction evidence="7 9">
        <text>Hydrolyzes single-stranded DNA or mismatched double-stranded DNA and polynucleotides, releasing free uracil.</text>
        <dbReference type="EC" id="3.2.2.27"/>
    </reaction>
</comment>
<evidence type="ECO:0000256" key="5">
    <source>
        <dbReference type="ARBA" id="ARBA00023204"/>
    </source>
</evidence>
<dbReference type="PROSITE" id="PS00130">
    <property type="entry name" value="U_DNA_GLYCOSYLASE"/>
    <property type="match status" value="1"/>
</dbReference>
<keyword evidence="6 7" id="KW-0539">Nucleus</keyword>
<comment type="subcellular location">
    <subcellularLocation>
        <location evidence="7">Mitochondrion</location>
    </subcellularLocation>
    <subcellularLocation>
        <location evidence="7">Nucleus</location>
    </subcellularLocation>
</comment>
<dbReference type="FunFam" id="3.40.470.10:FF:000007">
    <property type="entry name" value="Uracil-DNA glycosylase"/>
    <property type="match status" value="1"/>
</dbReference>
<keyword evidence="5 7" id="KW-0234">DNA repair</keyword>
<evidence type="ECO:0000256" key="6">
    <source>
        <dbReference type="ARBA" id="ARBA00023242"/>
    </source>
</evidence>
<dbReference type="AlphaFoldDB" id="A0A433QT25"/>
<dbReference type="Pfam" id="PF03167">
    <property type="entry name" value="UDG"/>
    <property type="match status" value="1"/>
</dbReference>
<dbReference type="SMART" id="SM00987">
    <property type="entry name" value="UreE_C"/>
    <property type="match status" value="1"/>
</dbReference>
<evidence type="ECO:0000256" key="8">
    <source>
        <dbReference type="PROSITE-ProRule" id="PRU10072"/>
    </source>
</evidence>
<dbReference type="EMBL" id="RBNJ01001630">
    <property type="protein sequence ID" value="RUS32940.1"/>
    <property type="molecule type" value="Genomic_DNA"/>
</dbReference>
<evidence type="ECO:0000256" key="4">
    <source>
        <dbReference type="ARBA" id="ARBA00023128"/>
    </source>
</evidence>
<evidence type="ECO:0000256" key="2">
    <source>
        <dbReference type="ARBA" id="ARBA00022763"/>
    </source>
</evidence>
<comment type="caution">
    <text evidence="12">The sequence shown here is derived from an EMBL/GenBank/DDBJ whole genome shotgun (WGS) entry which is preliminary data.</text>
</comment>
<dbReference type="PANTHER" id="PTHR11264">
    <property type="entry name" value="URACIL-DNA GLYCOSYLASE"/>
    <property type="match status" value="1"/>
</dbReference>
<dbReference type="GO" id="GO:0005634">
    <property type="term" value="C:nucleus"/>
    <property type="evidence" value="ECO:0007669"/>
    <property type="project" value="UniProtKB-SubCell"/>
</dbReference>
<feature type="active site" description="Proton acceptor" evidence="7 8">
    <location>
        <position position="182"/>
    </location>
</feature>
<accession>A0A433QT25</accession>
<reference evidence="12 13" key="1">
    <citation type="journal article" date="2018" name="New Phytol.">
        <title>Phylogenomics of Endogonaceae and evolution of mycorrhizas within Mucoromycota.</title>
        <authorList>
            <person name="Chang Y."/>
            <person name="Desiro A."/>
            <person name="Na H."/>
            <person name="Sandor L."/>
            <person name="Lipzen A."/>
            <person name="Clum A."/>
            <person name="Barry K."/>
            <person name="Grigoriev I.V."/>
            <person name="Martin F.M."/>
            <person name="Stajich J.E."/>
            <person name="Smith M.E."/>
            <person name="Bonito G."/>
            <person name="Spatafora J.W."/>
        </authorList>
    </citation>
    <scope>NUCLEOTIDE SEQUENCE [LARGE SCALE GENOMIC DNA]</scope>
    <source>
        <strain evidence="12 13">AD002</strain>
    </source>
</reference>
<dbReference type="InterPro" id="IPR005122">
    <property type="entry name" value="Uracil-DNA_glycosylase-like"/>
</dbReference>
<dbReference type="GO" id="GO:0005739">
    <property type="term" value="C:mitochondrion"/>
    <property type="evidence" value="ECO:0007669"/>
    <property type="project" value="UniProtKB-SubCell"/>
</dbReference>
<dbReference type="NCBIfam" id="NF003588">
    <property type="entry name" value="PRK05254.1-1"/>
    <property type="match status" value="1"/>
</dbReference>
<comment type="similarity">
    <text evidence="1 7 9">Belongs to the uracil-DNA glycosylase (UDG) superfamily. UNG family.</text>
</comment>
<evidence type="ECO:0000259" key="11">
    <source>
        <dbReference type="SMART" id="SM00986"/>
    </source>
</evidence>
<evidence type="ECO:0000313" key="12">
    <source>
        <dbReference type="EMBL" id="RUS32940.1"/>
    </source>
</evidence>
<evidence type="ECO:0000313" key="13">
    <source>
        <dbReference type="Proteomes" id="UP000274822"/>
    </source>
</evidence>
<feature type="region of interest" description="Disordered" evidence="10">
    <location>
        <begin position="1"/>
        <end position="87"/>
    </location>
</feature>
<name>A0A433QT25_9FUNG</name>
<dbReference type="Proteomes" id="UP000274822">
    <property type="component" value="Unassembled WGS sequence"/>
</dbReference>
<dbReference type="InterPro" id="IPR002043">
    <property type="entry name" value="UDG_fam1"/>
</dbReference>
<evidence type="ECO:0000256" key="10">
    <source>
        <dbReference type="SAM" id="MobiDB-lite"/>
    </source>
</evidence>
<comment type="function">
    <text evidence="7 9">Excises uracil residues from the DNA which can arise as a result of misincorporation of dUMP residues by DNA polymerase or due to deamination of cytosine.</text>
</comment>
<dbReference type="InterPro" id="IPR018085">
    <property type="entry name" value="Ura-DNA_Glyclase_AS"/>
</dbReference>